<dbReference type="PANTHER" id="PTHR36925">
    <property type="entry name" value="COBALT-PRECORRIN-6A REDUCTASE"/>
    <property type="match status" value="1"/>
</dbReference>
<name>A0ABS3LLX2_9PROT</name>
<organism evidence="4 5">
    <name type="scientific">Acetobacter suratthaniensis</name>
    <dbReference type="NCBI Taxonomy" id="1502841"/>
    <lineage>
        <taxon>Bacteria</taxon>
        <taxon>Pseudomonadati</taxon>
        <taxon>Pseudomonadota</taxon>
        <taxon>Alphaproteobacteria</taxon>
        <taxon>Acetobacterales</taxon>
        <taxon>Acetobacteraceae</taxon>
        <taxon>Acetobacter</taxon>
    </lineage>
</organism>
<keyword evidence="5" id="KW-1185">Reference proteome</keyword>
<dbReference type="EC" id="1.3.1.106" evidence="4"/>
<dbReference type="PROSITE" id="PS51014">
    <property type="entry name" value="COBK_CBIJ"/>
    <property type="match status" value="1"/>
</dbReference>
<dbReference type="Proteomes" id="UP000664399">
    <property type="component" value="Unassembled WGS sequence"/>
</dbReference>
<dbReference type="RefSeq" id="WP_207854194.1">
    <property type="nucleotide sequence ID" value="NZ_JAPIUY010000005.1"/>
</dbReference>
<protein>
    <submittedName>
        <fullName evidence="4">Cobalt-precorrin-6A reductase</fullName>
        <ecNumber evidence="4">1.3.1.106</ecNumber>
    </submittedName>
</protein>
<dbReference type="NCBIfam" id="NF005968">
    <property type="entry name" value="PRK08057.1-2"/>
    <property type="match status" value="1"/>
</dbReference>
<dbReference type="NCBIfam" id="TIGR00715">
    <property type="entry name" value="precor6x_red"/>
    <property type="match status" value="1"/>
</dbReference>
<keyword evidence="3 4" id="KW-0560">Oxidoreductase</keyword>
<evidence type="ECO:0000256" key="2">
    <source>
        <dbReference type="ARBA" id="ARBA00022573"/>
    </source>
</evidence>
<dbReference type="PANTHER" id="PTHR36925:SF1">
    <property type="entry name" value="COBALT-PRECORRIN-6A REDUCTASE"/>
    <property type="match status" value="1"/>
</dbReference>
<evidence type="ECO:0000313" key="5">
    <source>
        <dbReference type="Proteomes" id="UP000664399"/>
    </source>
</evidence>
<dbReference type="GO" id="GO:0016491">
    <property type="term" value="F:oxidoreductase activity"/>
    <property type="evidence" value="ECO:0007669"/>
    <property type="project" value="UniProtKB-KW"/>
</dbReference>
<gene>
    <name evidence="4" type="ORF">J2D75_07735</name>
</gene>
<comment type="caution">
    <text evidence="4">The sequence shown here is derived from an EMBL/GenBank/DDBJ whole genome shotgun (WGS) entry which is preliminary data.</text>
</comment>
<sequence>MTVPQVSGSDTTRILLLGGTSEASQMARALAATGRRAIFSYAGRTATPISQPLPTRIGGFGGIAGLAAYLRAENITHVIDATHPFAAQMSANAVAACSMTGTALCALERPAWESGQGDRWVSVPDTAGAAKALPERPARVFLAIGRQTLETFACRSQHFYLLRLVDTPEAPLPLPHAQAVIARGPFTLAEDLQLLRTHAITHIVAKNAGGAGARAKLDAARELGLPVILIDRPAVPPRLLRHNVEDVMHWLDHGPATGAAIERGV</sequence>
<evidence type="ECO:0000313" key="4">
    <source>
        <dbReference type="EMBL" id="MBO1328367.1"/>
    </source>
</evidence>
<accession>A0ABS3LLX2</accession>
<comment type="pathway">
    <text evidence="1">Cofactor biosynthesis; adenosylcobalamin biosynthesis.</text>
</comment>
<evidence type="ECO:0000256" key="1">
    <source>
        <dbReference type="ARBA" id="ARBA00004953"/>
    </source>
</evidence>
<proteinExistence type="predicted"/>
<dbReference type="Pfam" id="PF02571">
    <property type="entry name" value="CbiJ"/>
    <property type="match status" value="1"/>
</dbReference>
<keyword evidence="2" id="KW-0169">Cobalamin biosynthesis</keyword>
<dbReference type="EMBL" id="JAFVMG010000006">
    <property type="protein sequence ID" value="MBO1328367.1"/>
    <property type="molecule type" value="Genomic_DNA"/>
</dbReference>
<reference evidence="4 5" key="1">
    <citation type="submission" date="2021-03" db="EMBL/GenBank/DDBJ databases">
        <title>The complete genome sequence of Acetobacter suratthaniensis TBRC 1719.</title>
        <authorList>
            <person name="Charoenyingcharoen P."/>
            <person name="Yukphan P."/>
        </authorList>
    </citation>
    <scope>NUCLEOTIDE SEQUENCE [LARGE SCALE GENOMIC DNA]</scope>
    <source>
        <strain evidence="4 5">TBRC 1719</strain>
    </source>
</reference>
<evidence type="ECO:0000256" key="3">
    <source>
        <dbReference type="ARBA" id="ARBA00023002"/>
    </source>
</evidence>
<dbReference type="InterPro" id="IPR003723">
    <property type="entry name" value="Precorrin-6x_reduct"/>
</dbReference>